<evidence type="ECO:0000256" key="3">
    <source>
        <dbReference type="ARBA" id="ARBA00022968"/>
    </source>
</evidence>
<dbReference type="AlphaFoldDB" id="A0A366EGZ4"/>
<keyword evidence="2 5" id="KW-0812">Transmembrane</keyword>
<dbReference type="RefSeq" id="WP_113867570.1">
    <property type="nucleotide sequence ID" value="NZ_BAABQN010000002.1"/>
</dbReference>
<dbReference type="Pfam" id="PF03816">
    <property type="entry name" value="LytR_cpsA_psr"/>
    <property type="match status" value="1"/>
</dbReference>
<dbReference type="NCBIfam" id="TIGR00350">
    <property type="entry name" value="lytR_cpsA_psr"/>
    <property type="match status" value="1"/>
</dbReference>
<reference evidence="7 8" key="1">
    <citation type="submission" date="2018-06" db="EMBL/GenBank/DDBJ databases">
        <title>Genomic Encyclopedia of Type Strains, Phase IV (KMG-IV): sequencing the most valuable type-strain genomes for metagenomic binning, comparative biology and taxonomic classification.</title>
        <authorList>
            <person name="Goeker M."/>
        </authorList>
    </citation>
    <scope>NUCLEOTIDE SEQUENCE [LARGE SCALE GENOMIC DNA]</scope>
    <source>
        <strain evidence="7 8">DSM 15140</strain>
    </source>
</reference>
<name>A0A366EGZ4_9BACI</name>
<feature type="transmembrane region" description="Helical" evidence="5">
    <location>
        <begin position="20"/>
        <end position="41"/>
    </location>
</feature>
<keyword evidence="5" id="KW-0472">Membrane</keyword>
<proteinExistence type="inferred from homology"/>
<dbReference type="STRING" id="200904.GCA_900168775_00731"/>
<evidence type="ECO:0000259" key="6">
    <source>
        <dbReference type="Pfam" id="PF03816"/>
    </source>
</evidence>
<dbReference type="Proteomes" id="UP000252254">
    <property type="component" value="Unassembled WGS sequence"/>
</dbReference>
<organism evidence="7 8">
    <name type="scientific">Paraliobacillus ryukyuensis</name>
    <dbReference type="NCBI Taxonomy" id="200904"/>
    <lineage>
        <taxon>Bacteria</taxon>
        <taxon>Bacillati</taxon>
        <taxon>Bacillota</taxon>
        <taxon>Bacilli</taxon>
        <taxon>Bacillales</taxon>
        <taxon>Bacillaceae</taxon>
        <taxon>Paraliobacillus</taxon>
    </lineage>
</organism>
<dbReference type="OrthoDB" id="27330at2"/>
<dbReference type="PANTHER" id="PTHR33392">
    <property type="entry name" value="POLYISOPRENYL-TEICHOIC ACID--PEPTIDOGLYCAN TEICHOIC ACID TRANSFERASE TAGU"/>
    <property type="match status" value="1"/>
</dbReference>
<evidence type="ECO:0000256" key="1">
    <source>
        <dbReference type="ARBA" id="ARBA00006068"/>
    </source>
</evidence>
<dbReference type="GO" id="GO:0071555">
    <property type="term" value="P:cell wall organization"/>
    <property type="evidence" value="ECO:0007669"/>
    <property type="project" value="UniProtKB-KW"/>
</dbReference>
<dbReference type="InterPro" id="IPR004474">
    <property type="entry name" value="LytR_CpsA_psr"/>
</dbReference>
<sequence>MVEERRTAKRKKKKRKGLKITLLIIGIIILGIVAFAVSVLMDARQTVNNEIHQGIDSIDTEVTKEKVRNQQPLNILLLGVDERKNDSGRSDALVVASINPSNESVQLVSIPRDTRAEIVGHGTTEKINHAYAYGGADMSVNTVENFLDIELDYYVKVNMQGLEELVNAVGGITVDNEIAWTDSGYYKKGYDYELGEIDLNGAQALGYVRMRKQDPEGDFGRTKRQRKVIEAIIQKGASVGSVTKISDVLDVLGSNVETNMKFNDMKNLFLNYRNTRKNISTYMLDGHTQMINGASYVIIPDEEIQKFHDMIEK</sequence>
<evidence type="ECO:0000313" key="7">
    <source>
        <dbReference type="EMBL" id="RBP00705.1"/>
    </source>
</evidence>
<evidence type="ECO:0000256" key="4">
    <source>
        <dbReference type="ARBA" id="ARBA00022989"/>
    </source>
</evidence>
<dbReference type="PANTHER" id="PTHR33392:SF6">
    <property type="entry name" value="POLYISOPRENYL-TEICHOIC ACID--PEPTIDOGLYCAN TEICHOIC ACID TRANSFERASE TAGU"/>
    <property type="match status" value="1"/>
</dbReference>
<evidence type="ECO:0000256" key="5">
    <source>
        <dbReference type="SAM" id="Phobius"/>
    </source>
</evidence>
<feature type="domain" description="Cell envelope-related transcriptional attenuator" evidence="6">
    <location>
        <begin position="89"/>
        <end position="236"/>
    </location>
</feature>
<comment type="similarity">
    <text evidence="1">Belongs to the LytR/CpsA/Psr (LCP) family.</text>
</comment>
<evidence type="ECO:0000313" key="8">
    <source>
        <dbReference type="Proteomes" id="UP000252254"/>
    </source>
</evidence>
<comment type="caution">
    <text evidence="7">The sequence shown here is derived from an EMBL/GenBank/DDBJ whole genome shotgun (WGS) entry which is preliminary data.</text>
</comment>
<keyword evidence="3" id="KW-0735">Signal-anchor</keyword>
<gene>
    <name evidence="7" type="ORF">DES48_102473</name>
</gene>
<keyword evidence="4 5" id="KW-1133">Transmembrane helix</keyword>
<dbReference type="InterPro" id="IPR050922">
    <property type="entry name" value="LytR/CpsA/Psr_CW_biosynth"/>
</dbReference>
<dbReference type="EMBL" id="QNRI01000002">
    <property type="protein sequence ID" value="RBP00705.1"/>
    <property type="molecule type" value="Genomic_DNA"/>
</dbReference>
<protein>
    <submittedName>
        <fullName evidence="7">LytR family transcriptional attenuator</fullName>
    </submittedName>
</protein>
<accession>A0A366EGZ4</accession>
<dbReference type="Gene3D" id="3.40.630.190">
    <property type="entry name" value="LCP protein"/>
    <property type="match status" value="1"/>
</dbReference>
<evidence type="ECO:0000256" key="2">
    <source>
        <dbReference type="ARBA" id="ARBA00022692"/>
    </source>
</evidence>
<keyword evidence="8" id="KW-1185">Reference proteome</keyword>